<dbReference type="AlphaFoldDB" id="A0A2P2DCH8"/>
<dbReference type="InterPro" id="IPR006665">
    <property type="entry name" value="OmpA-like"/>
</dbReference>
<sequence length="108" mass="12202">MVESVVYFQAGESKLEHQEILKLKDWMSPYLKQSLDSVLLVGSADTTGNLAKNRKLVKDRVQNIRQVLVSLGIDSQLIQTESLEPIFGRTAEERKLFRSVGIKLSILD</sequence>
<name>A0A2P2DCH8_9LEPT</name>
<keyword evidence="3" id="KW-1185">Reference proteome</keyword>
<dbReference type="Gene3D" id="3.30.1330.60">
    <property type="entry name" value="OmpA-like domain"/>
    <property type="match status" value="1"/>
</dbReference>
<dbReference type="SUPFAM" id="SSF103088">
    <property type="entry name" value="OmpA-like"/>
    <property type="match status" value="1"/>
</dbReference>
<gene>
    <name evidence="2" type="ORF">LPTSP2_16170</name>
</gene>
<evidence type="ECO:0000313" key="3">
    <source>
        <dbReference type="Proteomes" id="UP000245206"/>
    </source>
</evidence>
<dbReference type="InterPro" id="IPR036737">
    <property type="entry name" value="OmpA-like_sf"/>
</dbReference>
<evidence type="ECO:0000313" key="2">
    <source>
        <dbReference type="EMBL" id="GBF42330.1"/>
    </source>
</evidence>
<dbReference type="Pfam" id="PF00691">
    <property type="entry name" value="OmpA"/>
    <property type="match status" value="1"/>
</dbReference>
<proteinExistence type="predicted"/>
<reference evidence="3" key="1">
    <citation type="journal article" date="2019" name="Microbiol. Immunol.">
        <title>Molecular and phenotypic characterization of Leptospira johnsonii sp. nov., Leptospira ellinghausenii sp. nov. and Leptospira ryugenii sp. nov. isolated from soil and water in Japan.</title>
        <authorList>
            <person name="Masuzawa T."/>
            <person name="Saito M."/>
            <person name="Nakao R."/>
            <person name="Nikaido Y."/>
            <person name="Matsumoto M."/>
            <person name="Ogawa M."/>
            <person name="Yokoyama M."/>
            <person name="Hidaka Y."/>
            <person name="Tomita J."/>
            <person name="Sakakibara K."/>
            <person name="Suzuki K."/>
            <person name="Yasuda S."/>
            <person name="Sato H."/>
            <person name="Yamaguchi M."/>
            <person name="Yoshida S.I."/>
            <person name="Koizumi N."/>
            <person name="Kawamura Y."/>
        </authorList>
    </citation>
    <scope>NUCLEOTIDE SEQUENCE [LARGE SCALE GENOMIC DNA]</scope>
    <source>
        <strain evidence="3">E18</strain>
    </source>
</reference>
<dbReference type="Proteomes" id="UP000245206">
    <property type="component" value="Unassembled WGS sequence"/>
</dbReference>
<feature type="domain" description="OmpA-like" evidence="1">
    <location>
        <begin position="7"/>
        <end position="82"/>
    </location>
</feature>
<protein>
    <submittedName>
        <fullName evidence="2">OmpA family protein</fullName>
    </submittedName>
</protein>
<comment type="caution">
    <text evidence="2">The sequence shown here is derived from an EMBL/GenBank/DDBJ whole genome shotgun (WGS) entry which is preliminary data.</text>
</comment>
<organism evidence="2 3">
    <name type="scientific">Leptospira ellinghausenii</name>
    <dbReference type="NCBI Taxonomy" id="1917822"/>
    <lineage>
        <taxon>Bacteria</taxon>
        <taxon>Pseudomonadati</taxon>
        <taxon>Spirochaetota</taxon>
        <taxon>Spirochaetia</taxon>
        <taxon>Leptospirales</taxon>
        <taxon>Leptospiraceae</taxon>
        <taxon>Leptospira</taxon>
    </lineage>
</organism>
<dbReference type="RefSeq" id="WP_167396517.1">
    <property type="nucleotide sequence ID" value="NZ_BFAZ01000008.1"/>
</dbReference>
<evidence type="ECO:0000259" key="1">
    <source>
        <dbReference type="Pfam" id="PF00691"/>
    </source>
</evidence>
<accession>A0A2P2DCH8</accession>
<dbReference type="EMBL" id="BFAZ01000008">
    <property type="protein sequence ID" value="GBF42330.1"/>
    <property type="molecule type" value="Genomic_DNA"/>
</dbReference>